<dbReference type="InterPro" id="IPR043129">
    <property type="entry name" value="ATPase_NBD"/>
</dbReference>
<dbReference type="RefSeq" id="WP_039322322.1">
    <property type="nucleotide sequence ID" value="NZ_JQHM01000001.1"/>
</dbReference>
<dbReference type="InterPro" id="IPR002821">
    <property type="entry name" value="Hydantoinase_A"/>
</dbReference>
<accession>A0A093SAG5</accession>
<gene>
    <name evidence="3" type="ORF">KP22_03205</name>
</gene>
<comment type="caution">
    <text evidence="3">The sequence shown here is derived from an EMBL/GenBank/DDBJ whole genome shotgun (WGS) entry which is preliminary data.</text>
</comment>
<dbReference type="Gene3D" id="3.30.420.40">
    <property type="match status" value="1"/>
</dbReference>
<dbReference type="EMBL" id="JQHM01000001">
    <property type="protein sequence ID" value="KFX07111.1"/>
    <property type="molecule type" value="Genomic_DNA"/>
</dbReference>
<dbReference type="GO" id="GO:0016787">
    <property type="term" value="F:hydrolase activity"/>
    <property type="evidence" value="ECO:0007669"/>
    <property type="project" value="InterPro"/>
</dbReference>
<evidence type="ECO:0000259" key="2">
    <source>
        <dbReference type="Pfam" id="PF05378"/>
    </source>
</evidence>
<feature type="domain" description="Hydantoinase A/oxoprolinase" evidence="1">
    <location>
        <begin position="197"/>
        <end position="367"/>
    </location>
</feature>
<dbReference type="PANTHER" id="PTHR11365">
    <property type="entry name" value="5-OXOPROLINASE RELATED"/>
    <property type="match status" value="1"/>
</dbReference>
<protein>
    <submittedName>
        <fullName evidence="3">Hydantoinase subunit beta</fullName>
    </submittedName>
</protein>
<dbReference type="STRING" id="55207.KP22_03205"/>
<evidence type="ECO:0000259" key="1">
    <source>
        <dbReference type="Pfam" id="PF01968"/>
    </source>
</evidence>
<name>A0A093SAG5_9GAMM</name>
<dbReference type="AlphaFoldDB" id="A0A093SAG5"/>
<dbReference type="Pfam" id="PF05378">
    <property type="entry name" value="Hydant_A_N"/>
    <property type="match status" value="1"/>
</dbReference>
<evidence type="ECO:0000313" key="4">
    <source>
        <dbReference type="Proteomes" id="UP000032874"/>
    </source>
</evidence>
<proteinExistence type="predicted"/>
<reference evidence="3 4" key="1">
    <citation type="submission" date="2014-08" db="EMBL/GenBank/DDBJ databases">
        <title>Genome sequences of NCPPB Pectobacterium isolates.</title>
        <authorList>
            <person name="Glover R.H."/>
            <person name="Sapp M."/>
            <person name="Elphinstone J."/>
        </authorList>
    </citation>
    <scope>NUCLEOTIDE SEQUENCE [LARGE SCALE GENOMIC DNA]</scope>
    <source>
        <strain evidence="3 4">NCPPB 2795</strain>
    </source>
</reference>
<dbReference type="eggNOG" id="COG0145">
    <property type="taxonomic scope" value="Bacteria"/>
</dbReference>
<dbReference type="InterPro" id="IPR045079">
    <property type="entry name" value="Oxoprolinase-like"/>
</dbReference>
<dbReference type="Pfam" id="PF01968">
    <property type="entry name" value="Hydantoinase_A"/>
    <property type="match status" value="1"/>
</dbReference>
<evidence type="ECO:0000313" key="3">
    <source>
        <dbReference type="EMBL" id="KFX07111.1"/>
    </source>
</evidence>
<dbReference type="Proteomes" id="UP000032874">
    <property type="component" value="Unassembled WGS sequence"/>
</dbReference>
<organism evidence="3 4">
    <name type="scientific">Pectobacterium betavasculorum</name>
    <dbReference type="NCBI Taxonomy" id="55207"/>
    <lineage>
        <taxon>Bacteria</taxon>
        <taxon>Pseudomonadati</taxon>
        <taxon>Pseudomonadota</taxon>
        <taxon>Gammaproteobacteria</taxon>
        <taxon>Enterobacterales</taxon>
        <taxon>Pectobacteriaceae</taxon>
        <taxon>Pectobacterium</taxon>
    </lineage>
</organism>
<dbReference type="PANTHER" id="PTHR11365:SF10">
    <property type="entry name" value="HYDANTOINASE_OXOPROLINASE"/>
    <property type="match status" value="1"/>
</dbReference>
<dbReference type="InterPro" id="IPR008040">
    <property type="entry name" value="Hydant_A_N"/>
</dbReference>
<feature type="domain" description="Hydantoinase/oxoprolinase N-terminal" evidence="2">
    <location>
        <begin position="8"/>
        <end position="175"/>
    </location>
</feature>
<sequence>MLHKNHYRLGIDVGGTNTDAAILDANLRCIATAKFATSMDIYSGIERVIAAVLAQSGIAPQHIRYAMLGTTQCTNAIVERKGLDRVGLLRLSLPSSDSVPPLFGWDDAWKNTLGEHFYQLHGGYEFDGREIHPVLRDEVLAVCDKIRGHVDSVAICGVFSPVNNAQELRVAQWVNVVLPDVSVSLSHRIGSTGLLERENATILNASLQSTANRFVKGFTQALVRHGINAMPFFGQNDGTLMSESMVKQYPILTMACGPTNSIRGACHLSGLDNALIIDVGGTTTDIGVLVNGFPRESAIAVEVGDVRTNFRMPDIISIGIGGGTCVRQSQDGKLTLGPDSVGYRLLEQSISFGGETLTLSDIMLQLQRERWTSTLSHPLPELDKVLCQQAYRQMVEKVESAIDRIKSSNAAIPAVLVGGGSILLPDVLSGVSQVMRPLNFDAANAVGVALGKVGAQIERVVKMPDNDREKIKSKLQQQTIFLAEETGAMPGSVEIIDYQEIPLAYLPGNAVQVKIKAAGSLA</sequence>
<dbReference type="SUPFAM" id="SSF53067">
    <property type="entry name" value="Actin-like ATPase domain"/>
    <property type="match status" value="2"/>
</dbReference>